<evidence type="ECO:0000256" key="10">
    <source>
        <dbReference type="ARBA" id="ARBA00042508"/>
    </source>
</evidence>
<dbReference type="GO" id="GO:0008033">
    <property type="term" value="P:tRNA processing"/>
    <property type="evidence" value="ECO:0007669"/>
    <property type="project" value="UniProtKB-KW"/>
</dbReference>
<dbReference type="AlphaFoldDB" id="A0A4P9XF73"/>
<dbReference type="STRING" id="1555241.A0A4P9XF73"/>
<dbReference type="Proteomes" id="UP000274922">
    <property type="component" value="Unassembled WGS sequence"/>
</dbReference>
<dbReference type="GO" id="GO:0005634">
    <property type="term" value="C:nucleus"/>
    <property type="evidence" value="ECO:0007669"/>
    <property type="project" value="UniProtKB-SubCell"/>
</dbReference>
<dbReference type="EC" id="2.5.1.25" evidence="2"/>
<keyword evidence="14" id="KW-1185">Reference proteome</keyword>
<dbReference type="InterPro" id="IPR005636">
    <property type="entry name" value="DTW"/>
</dbReference>
<evidence type="ECO:0000259" key="12">
    <source>
        <dbReference type="SMART" id="SM01144"/>
    </source>
</evidence>
<dbReference type="InterPro" id="IPR051521">
    <property type="entry name" value="tRNA_Mod/Golgi_Maint"/>
</dbReference>
<keyword evidence="6" id="KW-0539">Nucleus</keyword>
<feature type="non-terminal residue" evidence="13">
    <location>
        <position position="1"/>
    </location>
</feature>
<comment type="subcellular location">
    <subcellularLocation>
        <location evidence="1">Nucleus</location>
    </subcellularLocation>
</comment>
<evidence type="ECO:0000256" key="6">
    <source>
        <dbReference type="ARBA" id="ARBA00023242"/>
    </source>
</evidence>
<protein>
    <recommendedName>
        <fullName evidence="9">tRNA-uridine aminocarboxypropyltransferase 1</fullName>
        <ecNumber evidence="2">2.5.1.25</ecNumber>
    </recommendedName>
    <alternativeName>
        <fullName evidence="10">DTW domain-containing protein 1</fullName>
    </alternativeName>
</protein>
<evidence type="ECO:0000256" key="11">
    <source>
        <dbReference type="ARBA" id="ARBA00048718"/>
    </source>
</evidence>
<organism evidence="13 14">
    <name type="scientific">Caulochytrium protostelioides</name>
    <dbReference type="NCBI Taxonomy" id="1555241"/>
    <lineage>
        <taxon>Eukaryota</taxon>
        <taxon>Fungi</taxon>
        <taxon>Fungi incertae sedis</taxon>
        <taxon>Chytridiomycota</taxon>
        <taxon>Chytridiomycota incertae sedis</taxon>
        <taxon>Chytridiomycetes</taxon>
        <taxon>Caulochytriales</taxon>
        <taxon>Caulochytriaceae</taxon>
        <taxon>Caulochytrium</taxon>
    </lineage>
</organism>
<dbReference type="Pfam" id="PF03942">
    <property type="entry name" value="DTW"/>
    <property type="match status" value="1"/>
</dbReference>
<gene>
    <name evidence="13" type="ORF">CXG81DRAFT_7088</name>
</gene>
<comment type="function">
    <text evidence="7">Catalyzes the formation of 3-(3-amino-3-carboxypropyl)uridine (acp3U) at position 20 in the D-loop of several cytoplasmic tRNAs (acp3U(20)).</text>
</comment>
<proteinExistence type="inferred from homology"/>
<evidence type="ECO:0000313" key="13">
    <source>
        <dbReference type="EMBL" id="RKP04227.1"/>
    </source>
</evidence>
<evidence type="ECO:0000256" key="3">
    <source>
        <dbReference type="ARBA" id="ARBA00022679"/>
    </source>
</evidence>
<dbReference type="OrthoDB" id="660555at2759"/>
<dbReference type="PANTHER" id="PTHR15627">
    <property type="entry name" value="NATURAL KILLER CELL-SPECIFIC ANTIGEN KLIP1"/>
    <property type="match status" value="1"/>
</dbReference>
<sequence length="236" mass="27457">PFDAFAIDPLDLPFGHARAPCPQCQRSSSLYCPVDMVALPQHVPAMPRVDLPIPLDVYRHPRELPGKSTALQAQLLAPGHVRTFVEDVVINPGYEQVVANALDRYADPSRVLLLYPCEGARSLSELPRQSYDRLIVLDGTWRQGKSMARAFMESGRGFVPVRINQHDTLFWRFQAHGTDHLSTIEAIYWFYREYAEVCEPHRPTNRYDNLLFFFARQWRQIQSYYRDRPQLRFTHR</sequence>
<dbReference type="SMART" id="SM01144">
    <property type="entry name" value="DTW"/>
    <property type="match status" value="1"/>
</dbReference>
<evidence type="ECO:0000256" key="1">
    <source>
        <dbReference type="ARBA" id="ARBA00004123"/>
    </source>
</evidence>
<reference evidence="14" key="1">
    <citation type="journal article" date="2018" name="Nat. Microbiol.">
        <title>Leveraging single-cell genomics to expand the fungal tree of life.</title>
        <authorList>
            <person name="Ahrendt S.R."/>
            <person name="Quandt C.A."/>
            <person name="Ciobanu D."/>
            <person name="Clum A."/>
            <person name="Salamov A."/>
            <person name="Andreopoulos B."/>
            <person name="Cheng J.F."/>
            <person name="Woyke T."/>
            <person name="Pelin A."/>
            <person name="Henrissat B."/>
            <person name="Reynolds N.K."/>
            <person name="Benny G.L."/>
            <person name="Smith M.E."/>
            <person name="James T.Y."/>
            <person name="Grigoriev I.V."/>
        </authorList>
    </citation>
    <scope>NUCLEOTIDE SEQUENCE [LARGE SCALE GENOMIC DNA]</scope>
    <source>
        <strain evidence="14">ATCC 52028</strain>
    </source>
</reference>
<evidence type="ECO:0000256" key="9">
    <source>
        <dbReference type="ARBA" id="ARBA00039242"/>
    </source>
</evidence>
<evidence type="ECO:0000256" key="5">
    <source>
        <dbReference type="ARBA" id="ARBA00022694"/>
    </source>
</evidence>
<evidence type="ECO:0000256" key="4">
    <source>
        <dbReference type="ARBA" id="ARBA00022691"/>
    </source>
</evidence>
<feature type="non-terminal residue" evidence="13">
    <location>
        <position position="236"/>
    </location>
</feature>
<name>A0A4P9XF73_9FUNG</name>
<dbReference type="PANTHER" id="PTHR15627:SF8">
    <property type="entry name" value="TRNA-URIDINE AMINOCARBOXYPROPYLTRANSFERASE 1"/>
    <property type="match status" value="1"/>
</dbReference>
<keyword evidence="3" id="KW-0808">Transferase</keyword>
<dbReference type="EMBL" id="ML014112">
    <property type="protein sequence ID" value="RKP04227.1"/>
    <property type="molecule type" value="Genomic_DNA"/>
</dbReference>
<keyword evidence="5" id="KW-0819">tRNA processing</keyword>
<dbReference type="GO" id="GO:0016432">
    <property type="term" value="F:tRNA-uridine aminocarboxypropyltransferase activity"/>
    <property type="evidence" value="ECO:0007669"/>
    <property type="project" value="UniProtKB-EC"/>
</dbReference>
<evidence type="ECO:0000256" key="8">
    <source>
        <dbReference type="ARBA" id="ARBA00038290"/>
    </source>
</evidence>
<comment type="similarity">
    <text evidence="8">Belongs to the TDD superfamily. DTWD1 family.</text>
</comment>
<accession>A0A4P9XF73</accession>
<evidence type="ECO:0000313" key="14">
    <source>
        <dbReference type="Proteomes" id="UP000274922"/>
    </source>
</evidence>
<comment type="catalytic activity">
    <reaction evidence="11">
        <text>a uridine in tRNA + S-adenosyl-L-methionine = a 3-[(3S)-3-amino-3-carboxypropyl]uridine in tRNA + S-methyl-5'-thioadenosine + H(+)</text>
        <dbReference type="Rhea" id="RHEA:62432"/>
        <dbReference type="Rhea" id="RHEA-COMP:13339"/>
        <dbReference type="Rhea" id="RHEA-COMP:16092"/>
        <dbReference type="ChEBI" id="CHEBI:15378"/>
        <dbReference type="ChEBI" id="CHEBI:17509"/>
        <dbReference type="ChEBI" id="CHEBI:59789"/>
        <dbReference type="ChEBI" id="CHEBI:65315"/>
        <dbReference type="ChEBI" id="CHEBI:82930"/>
        <dbReference type="EC" id="2.5.1.25"/>
    </reaction>
</comment>
<evidence type="ECO:0000256" key="2">
    <source>
        <dbReference type="ARBA" id="ARBA00012386"/>
    </source>
</evidence>
<evidence type="ECO:0000256" key="7">
    <source>
        <dbReference type="ARBA" id="ARBA00037050"/>
    </source>
</evidence>
<keyword evidence="4" id="KW-0949">S-adenosyl-L-methionine</keyword>
<feature type="domain" description="DTW" evidence="12">
    <location>
        <begin position="17"/>
        <end position="226"/>
    </location>
</feature>